<keyword evidence="5" id="KW-0808">Transferase</keyword>
<evidence type="ECO:0000256" key="1">
    <source>
        <dbReference type="ARBA" id="ARBA00004585"/>
    </source>
</evidence>
<keyword evidence="13 19" id="KW-0472">Membrane</keyword>
<dbReference type="Pfam" id="PF04757">
    <property type="entry name" value="Pex2_Pex12"/>
    <property type="match status" value="1"/>
</dbReference>
<evidence type="ECO:0000256" key="15">
    <source>
        <dbReference type="ARBA" id="ARBA00032511"/>
    </source>
</evidence>
<evidence type="ECO:0000256" key="8">
    <source>
        <dbReference type="ARBA" id="ARBA00022771"/>
    </source>
</evidence>
<keyword evidence="10" id="KW-0862">Zinc</keyword>
<keyword evidence="9" id="KW-0833">Ubl conjugation pathway</keyword>
<evidence type="ECO:0000256" key="10">
    <source>
        <dbReference type="ARBA" id="ARBA00022833"/>
    </source>
</evidence>
<feature type="transmembrane region" description="Helical" evidence="19">
    <location>
        <begin position="113"/>
        <end position="132"/>
    </location>
</feature>
<comment type="catalytic activity">
    <reaction evidence="16">
        <text>[E2 ubiquitin-conjugating enzyme]-S-ubiquitinyl-L-cysteine + [acceptor protein]-L-cysteine = [E2 ubiquitin-conjugating enzyme]-L-cysteine + [acceptor protein]-S-ubiquitinyl-L-cysteine.</text>
        <dbReference type="EC" id="2.3.2.36"/>
    </reaction>
</comment>
<evidence type="ECO:0000256" key="3">
    <source>
        <dbReference type="ARBA" id="ARBA00008704"/>
    </source>
</evidence>
<dbReference type="EC" id="2.3.2.36" evidence="17"/>
<evidence type="ECO:0000313" key="21">
    <source>
        <dbReference type="EMBL" id="KAJ8935576.1"/>
    </source>
</evidence>
<evidence type="ECO:0000256" key="19">
    <source>
        <dbReference type="SAM" id="Phobius"/>
    </source>
</evidence>
<evidence type="ECO:0000256" key="2">
    <source>
        <dbReference type="ARBA" id="ARBA00004906"/>
    </source>
</evidence>
<dbReference type="PROSITE" id="PS00518">
    <property type="entry name" value="ZF_RING_1"/>
    <property type="match status" value="1"/>
</dbReference>
<evidence type="ECO:0000256" key="11">
    <source>
        <dbReference type="ARBA" id="ARBA00022927"/>
    </source>
</evidence>
<keyword evidence="6 19" id="KW-0812">Transmembrane</keyword>
<sequence length="284" mass="33219">MNKNNLLRVTQMNAIYLDKEIYNSLHQILQNACRYLPVLQLHTEPEINLLLQLAILKYSLLNNDNTFGQQLLSIKYENISYTKKILYIIGNCLGYAKNKLELWRPTHDINNKIFNIYAILQLLHFINLSIFLHNGVKPLLIERVLGLTQVYAIENAQRQFESKYLARELLWNGFIEILVYVLPLINYHKIKRTLRHYNPLYRKPVYKVMSSRIMTMHSKCAYCGENPILPHHMGCAHVFCYVCLKGNQAADSKYECPVCDHRNPNSLCDRVAVMNSFCMQMGMM</sequence>
<evidence type="ECO:0000256" key="13">
    <source>
        <dbReference type="ARBA" id="ARBA00023136"/>
    </source>
</evidence>
<dbReference type="Proteomes" id="UP001162162">
    <property type="component" value="Unassembled WGS sequence"/>
</dbReference>
<keyword evidence="8 18" id="KW-0863">Zinc-finger</keyword>
<keyword evidence="11" id="KW-0653">Protein transport</keyword>
<evidence type="ECO:0000256" key="17">
    <source>
        <dbReference type="ARBA" id="ARBA00034523"/>
    </source>
</evidence>
<comment type="subcellular location">
    <subcellularLocation>
        <location evidence="1">Peroxisome membrane</location>
        <topology evidence="1">Multi-pass membrane protein</topology>
    </subcellularLocation>
</comment>
<dbReference type="InterPro" id="IPR017907">
    <property type="entry name" value="Znf_RING_CS"/>
</dbReference>
<dbReference type="GO" id="GO:0008270">
    <property type="term" value="F:zinc ion binding"/>
    <property type="evidence" value="ECO:0007669"/>
    <property type="project" value="UniProtKB-KW"/>
</dbReference>
<evidence type="ECO:0000256" key="18">
    <source>
        <dbReference type="PROSITE-ProRule" id="PRU00175"/>
    </source>
</evidence>
<dbReference type="InterPro" id="IPR025654">
    <property type="entry name" value="PEX2/10"/>
</dbReference>
<gene>
    <name evidence="21" type="ORF">NQ318_000843</name>
</gene>
<comment type="similarity">
    <text evidence="3">Belongs to the pex2/pex10/pex12 family.</text>
</comment>
<dbReference type="GO" id="GO:0016558">
    <property type="term" value="P:protein import into peroxisome matrix"/>
    <property type="evidence" value="ECO:0007669"/>
    <property type="project" value="InterPro"/>
</dbReference>
<dbReference type="Gene3D" id="3.30.40.10">
    <property type="entry name" value="Zinc/RING finger domain, C3HC4 (zinc finger)"/>
    <property type="match status" value="1"/>
</dbReference>
<dbReference type="PANTHER" id="PTHR48178">
    <property type="entry name" value="PEROXISOME BIOGENESIS FACTOR 2"/>
    <property type="match status" value="1"/>
</dbReference>
<proteinExistence type="inferred from homology"/>
<keyword evidence="22" id="KW-1185">Reference proteome</keyword>
<dbReference type="InterPro" id="IPR006845">
    <property type="entry name" value="Pex_N"/>
</dbReference>
<reference evidence="21" key="1">
    <citation type="journal article" date="2023" name="Insect Mol. Biol.">
        <title>Genome sequencing provides insights into the evolution of gene families encoding plant cell wall-degrading enzymes in longhorned beetles.</title>
        <authorList>
            <person name="Shin N.R."/>
            <person name="Okamura Y."/>
            <person name="Kirsch R."/>
            <person name="Pauchet Y."/>
        </authorList>
    </citation>
    <scope>NUCLEOTIDE SEQUENCE</scope>
    <source>
        <strain evidence="21">AMC_N1</strain>
    </source>
</reference>
<dbReference type="PROSITE" id="PS50089">
    <property type="entry name" value="ZF_RING_2"/>
    <property type="match status" value="1"/>
</dbReference>
<dbReference type="InterPro" id="IPR013083">
    <property type="entry name" value="Znf_RING/FYVE/PHD"/>
</dbReference>
<dbReference type="AlphaFoldDB" id="A0AAV8XAX9"/>
<evidence type="ECO:0000259" key="20">
    <source>
        <dbReference type="PROSITE" id="PS50089"/>
    </source>
</evidence>
<dbReference type="PANTHER" id="PTHR48178:SF1">
    <property type="entry name" value="PEROXISOME BIOGENESIS FACTOR 2"/>
    <property type="match status" value="1"/>
</dbReference>
<keyword evidence="12 19" id="KW-1133">Transmembrane helix</keyword>
<dbReference type="GO" id="GO:0005778">
    <property type="term" value="C:peroxisomal membrane"/>
    <property type="evidence" value="ECO:0007669"/>
    <property type="project" value="UniProtKB-SubCell"/>
</dbReference>
<evidence type="ECO:0000256" key="7">
    <source>
        <dbReference type="ARBA" id="ARBA00022723"/>
    </source>
</evidence>
<evidence type="ECO:0000256" key="16">
    <source>
        <dbReference type="ARBA" id="ARBA00034438"/>
    </source>
</evidence>
<dbReference type="SUPFAM" id="SSF57850">
    <property type="entry name" value="RING/U-box"/>
    <property type="match status" value="1"/>
</dbReference>
<accession>A0AAV8XAX9</accession>
<evidence type="ECO:0000256" key="4">
    <source>
        <dbReference type="ARBA" id="ARBA00022448"/>
    </source>
</evidence>
<dbReference type="GO" id="GO:0061630">
    <property type="term" value="F:ubiquitin protein ligase activity"/>
    <property type="evidence" value="ECO:0007669"/>
    <property type="project" value="UniProtKB-EC"/>
</dbReference>
<feature type="domain" description="RING-type" evidence="20">
    <location>
        <begin position="220"/>
        <end position="260"/>
    </location>
</feature>
<evidence type="ECO:0000256" key="9">
    <source>
        <dbReference type="ARBA" id="ARBA00022786"/>
    </source>
</evidence>
<dbReference type="SMART" id="SM00184">
    <property type="entry name" value="RING"/>
    <property type="match status" value="1"/>
</dbReference>
<evidence type="ECO:0000256" key="14">
    <source>
        <dbReference type="ARBA" id="ARBA00023140"/>
    </source>
</evidence>
<organism evidence="21 22">
    <name type="scientific">Aromia moschata</name>
    <dbReference type="NCBI Taxonomy" id="1265417"/>
    <lineage>
        <taxon>Eukaryota</taxon>
        <taxon>Metazoa</taxon>
        <taxon>Ecdysozoa</taxon>
        <taxon>Arthropoda</taxon>
        <taxon>Hexapoda</taxon>
        <taxon>Insecta</taxon>
        <taxon>Pterygota</taxon>
        <taxon>Neoptera</taxon>
        <taxon>Endopterygota</taxon>
        <taxon>Coleoptera</taxon>
        <taxon>Polyphaga</taxon>
        <taxon>Cucujiformia</taxon>
        <taxon>Chrysomeloidea</taxon>
        <taxon>Cerambycidae</taxon>
        <taxon>Cerambycinae</taxon>
        <taxon>Callichromatini</taxon>
        <taxon>Aromia</taxon>
    </lineage>
</organism>
<keyword evidence="14" id="KW-0576">Peroxisome</keyword>
<evidence type="ECO:0000256" key="6">
    <source>
        <dbReference type="ARBA" id="ARBA00022692"/>
    </source>
</evidence>
<evidence type="ECO:0000313" key="22">
    <source>
        <dbReference type="Proteomes" id="UP001162162"/>
    </source>
</evidence>
<dbReference type="EMBL" id="JAPWTK010000863">
    <property type="protein sequence ID" value="KAJ8935576.1"/>
    <property type="molecule type" value="Genomic_DNA"/>
</dbReference>
<keyword evidence="4" id="KW-0813">Transport</keyword>
<keyword evidence="7" id="KW-0479">Metal-binding</keyword>
<evidence type="ECO:0000256" key="12">
    <source>
        <dbReference type="ARBA" id="ARBA00022989"/>
    </source>
</evidence>
<dbReference type="InterPro" id="IPR001841">
    <property type="entry name" value="Znf_RING"/>
</dbReference>
<name>A0AAV8XAX9_9CUCU</name>
<comment type="pathway">
    <text evidence="2">Protein modification; protein ubiquitination.</text>
</comment>
<comment type="caution">
    <text evidence="21">The sequence shown here is derived from an EMBL/GenBank/DDBJ whole genome shotgun (WGS) entry which is preliminary data.</text>
</comment>
<feature type="transmembrane region" description="Helical" evidence="19">
    <location>
        <begin position="169"/>
        <end position="187"/>
    </location>
</feature>
<protein>
    <recommendedName>
        <fullName evidence="17">RING-type E3 ubiquitin transferase (cysteine targeting)</fullName>
        <ecNumber evidence="17">2.3.2.36</ecNumber>
    </recommendedName>
    <alternativeName>
        <fullName evidence="15">Peroxin-2</fullName>
    </alternativeName>
</protein>
<evidence type="ECO:0000256" key="5">
    <source>
        <dbReference type="ARBA" id="ARBA00022679"/>
    </source>
</evidence>